<feature type="compositionally biased region" description="Basic and acidic residues" evidence="1">
    <location>
        <begin position="479"/>
        <end position="517"/>
    </location>
</feature>
<dbReference type="RefSeq" id="XP_002508767.1">
    <property type="nucleotide sequence ID" value="XM_002508721.1"/>
</dbReference>
<feature type="compositionally biased region" description="Basic and acidic residues" evidence="1">
    <location>
        <begin position="617"/>
        <end position="633"/>
    </location>
</feature>
<proteinExistence type="predicted"/>
<reference evidence="2 3" key="1">
    <citation type="journal article" date="2009" name="Science">
        <title>Green evolution and dynamic adaptations revealed by genomes of the marine picoeukaryotes Micromonas.</title>
        <authorList>
            <person name="Worden A.Z."/>
            <person name="Lee J.H."/>
            <person name="Mock T."/>
            <person name="Rouze P."/>
            <person name="Simmons M.P."/>
            <person name="Aerts A.L."/>
            <person name="Allen A.E."/>
            <person name="Cuvelier M.L."/>
            <person name="Derelle E."/>
            <person name="Everett M.V."/>
            <person name="Foulon E."/>
            <person name="Grimwood J."/>
            <person name="Gundlach H."/>
            <person name="Henrissat B."/>
            <person name="Napoli C."/>
            <person name="McDonald S.M."/>
            <person name="Parker M.S."/>
            <person name="Rombauts S."/>
            <person name="Salamov A."/>
            <person name="Von Dassow P."/>
            <person name="Badger J.H."/>
            <person name="Coutinho P.M."/>
            <person name="Demir E."/>
            <person name="Dubchak I."/>
            <person name="Gentemann C."/>
            <person name="Eikrem W."/>
            <person name="Gready J.E."/>
            <person name="John U."/>
            <person name="Lanier W."/>
            <person name="Lindquist E.A."/>
            <person name="Lucas S."/>
            <person name="Mayer K.F."/>
            <person name="Moreau H."/>
            <person name="Not F."/>
            <person name="Otillar R."/>
            <person name="Panaud O."/>
            <person name="Pangilinan J."/>
            <person name="Paulsen I."/>
            <person name="Piegu B."/>
            <person name="Poliakov A."/>
            <person name="Robbens S."/>
            <person name="Schmutz J."/>
            <person name="Toulza E."/>
            <person name="Wyss T."/>
            <person name="Zelensky A."/>
            <person name="Zhou K."/>
            <person name="Armbrust E.V."/>
            <person name="Bhattacharya D."/>
            <person name="Goodenough U.W."/>
            <person name="Van de Peer Y."/>
            <person name="Grigoriev I.V."/>
        </authorList>
    </citation>
    <scope>NUCLEOTIDE SEQUENCE [LARGE SCALE GENOMIC DNA]</scope>
    <source>
        <strain evidence="3">RCC299 / NOUM17</strain>
    </source>
</reference>
<dbReference type="OMA" id="WNQDSEQ"/>
<feature type="region of interest" description="Disordered" evidence="1">
    <location>
        <begin position="781"/>
        <end position="803"/>
    </location>
</feature>
<evidence type="ECO:0000313" key="3">
    <source>
        <dbReference type="Proteomes" id="UP000002009"/>
    </source>
</evidence>
<dbReference type="Proteomes" id="UP000002009">
    <property type="component" value="Chromosome 10"/>
</dbReference>
<feature type="region of interest" description="Disordered" evidence="1">
    <location>
        <begin position="447"/>
        <end position="536"/>
    </location>
</feature>
<gene>
    <name evidence="2" type="ORF">MICPUN_61941</name>
</gene>
<dbReference type="KEGG" id="mis:MICPUN_61941"/>
<feature type="compositionally biased region" description="Low complexity" evidence="1">
    <location>
        <begin position="153"/>
        <end position="162"/>
    </location>
</feature>
<protein>
    <submittedName>
        <fullName evidence="2">Uncharacterized protein</fullName>
    </submittedName>
</protein>
<feature type="region of interest" description="Disordered" evidence="1">
    <location>
        <begin position="372"/>
        <end position="396"/>
    </location>
</feature>
<name>C1FH33_MICCC</name>
<sequence>MGDGKYRLVTDPSEGPKLFQIDTRVTSRGETAVLLTGIDCAERVVCHEAVSFDLAEGEFVFRLGAGNAAAVLDQLLQQGALKINRVFDMGGGRPGPVCVLTPGGSPQPPFGAKSPSPIPDDAGASDGGFFGLQRAAPGGQGPPTPQGPGGAPNAGAGLLAMLQGGGGGAGSPLPLGTPNGVSPSPTAPPPHSTTPTPPRHMMPRTTRGSAGGGPRGRGGVGEVGPEDALFDATGGRSSSSAAQNDHHRSTGTTTGKPPRSPLVANGRSSPSAGAATSALVGGGGGGADLLGILDGARRSPGPTSRPGPPGTDAAGAGAPTSEDLLAMLGGGGARRGAGSGGVGSGGSGAGSSPAPAGALSAAELEARMAGAAGAATPPVGSSQSGGGGGGGGGGSVDLMSMLGRAASRGAEGAEGADSNGGLNVSAIDLSGADGGLGFDVDDDLGELLGGGSSTAAKNKPPPENAPAGGGGDWPVSDGLTHREEERRAQADGEEAELARRVADAVKNGSDRLFEKPNGKKSAFEPGAMATEPLPEDNVGRQLLKKQGWEPLVDPVTGAVVEEAPVPIPGTLPGRAGLGAYDRETARLQAAAAASSADDGVDELVDRQSKLLAMMGIGERKDGVKSSIGKRREGSSSTKASSAAGEDSGDESWAEDEKPRERTKVEHSYSHAELKKLNVNCDAVPAGVDVSVFEEADRRKVEKEKAEAAEKKKREKAEKDAAEKERKEKAKAEREEREKAEKERKESARERVARSKSTDQLDDAPALGGALGLGFLGINSSSNSLASQEDAAKKDDAKEGEKKGMTVRELAAALMAELRGLEDRVEVLGEEEGPMVALKLGAALEAVRQEPFKSI</sequence>
<evidence type="ECO:0000256" key="1">
    <source>
        <dbReference type="SAM" id="MobiDB-lite"/>
    </source>
</evidence>
<feature type="compositionally biased region" description="Basic and acidic residues" evidence="1">
    <location>
        <begin position="654"/>
        <end position="675"/>
    </location>
</feature>
<dbReference type="AlphaFoldDB" id="C1FH33"/>
<feature type="compositionally biased region" description="Pro residues" evidence="1">
    <location>
        <begin position="185"/>
        <end position="200"/>
    </location>
</feature>
<evidence type="ECO:0000313" key="2">
    <source>
        <dbReference type="EMBL" id="ACO70025.1"/>
    </source>
</evidence>
<dbReference type="InParanoid" id="C1FH33"/>
<feature type="region of interest" description="Disordered" evidence="1">
    <location>
        <begin position="615"/>
        <end position="764"/>
    </location>
</feature>
<accession>C1FH33</accession>
<feature type="compositionally biased region" description="Gly residues" evidence="1">
    <location>
        <begin position="328"/>
        <end position="349"/>
    </location>
</feature>
<feature type="compositionally biased region" description="Low complexity" evidence="1">
    <location>
        <begin position="634"/>
        <end position="643"/>
    </location>
</feature>
<dbReference type="OrthoDB" id="21470at2759"/>
<feature type="compositionally biased region" description="Low complexity" evidence="1">
    <location>
        <begin position="289"/>
        <end position="302"/>
    </location>
</feature>
<feature type="compositionally biased region" description="Basic and acidic residues" evidence="1">
    <location>
        <begin position="694"/>
        <end position="758"/>
    </location>
</feature>
<feature type="compositionally biased region" description="Low complexity" evidence="1">
    <location>
        <begin position="310"/>
        <end position="320"/>
    </location>
</feature>
<feature type="compositionally biased region" description="Gly residues" evidence="1">
    <location>
        <begin position="383"/>
        <end position="395"/>
    </location>
</feature>
<dbReference type="EMBL" id="CP001576">
    <property type="protein sequence ID" value="ACO70025.1"/>
    <property type="molecule type" value="Genomic_DNA"/>
</dbReference>
<dbReference type="GeneID" id="8246776"/>
<feature type="compositionally biased region" description="Gly residues" evidence="1">
    <location>
        <begin position="209"/>
        <end position="222"/>
    </location>
</feature>
<feature type="region of interest" description="Disordered" evidence="1">
    <location>
        <begin position="101"/>
        <end position="360"/>
    </location>
</feature>
<keyword evidence="3" id="KW-1185">Reference proteome</keyword>
<feature type="compositionally biased region" description="Low complexity" evidence="1">
    <location>
        <begin position="350"/>
        <end position="360"/>
    </location>
</feature>
<feature type="compositionally biased region" description="Basic and acidic residues" evidence="1">
    <location>
        <begin position="789"/>
        <end position="803"/>
    </location>
</feature>
<organism evidence="2 3">
    <name type="scientific">Micromonas commoda (strain RCC299 / NOUM17 / CCMP2709)</name>
    <name type="common">Picoplanktonic green alga</name>
    <dbReference type="NCBI Taxonomy" id="296587"/>
    <lineage>
        <taxon>Eukaryota</taxon>
        <taxon>Viridiplantae</taxon>
        <taxon>Chlorophyta</taxon>
        <taxon>Mamiellophyceae</taxon>
        <taxon>Mamiellales</taxon>
        <taxon>Mamiellaceae</taxon>
        <taxon>Micromonas</taxon>
    </lineage>
</organism>